<organism evidence="7 8">
    <name type="scientific">Tegillarca granosa</name>
    <name type="common">Malaysian cockle</name>
    <name type="synonym">Anadara granosa</name>
    <dbReference type="NCBI Taxonomy" id="220873"/>
    <lineage>
        <taxon>Eukaryota</taxon>
        <taxon>Metazoa</taxon>
        <taxon>Spiralia</taxon>
        <taxon>Lophotrochozoa</taxon>
        <taxon>Mollusca</taxon>
        <taxon>Bivalvia</taxon>
        <taxon>Autobranchia</taxon>
        <taxon>Pteriomorphia</taxon>
        <taxon>Arcoida</taxon>
        <taxon>Arcoidea</taxon>
        <taxon>Arcidae</taxon>
        <taxon>Tegillarca</taxon>
    </lineage>
</organism>
<evidence type="ECO:0000256" key="3">
    <source>
        <dbReference type="ARBA" id="ARBA00022989"/>
    </source>
</evidence>
<keyword evidence="8" id="KW-1185">Reference proteome</keyword>
<reference evidence="7 8" key="1">
    <citation type="submission" date="2022-12" db="EMBL/GenBank/DDBJ databases">
        <title>Chromosome-level genome of Tegillarca granosa.</title>
        <authorList>
            <person name="Kim J."/>
        </authorList>
    </citation>
    <scope>NUCLEOTIDE SEQUENCE [LARGE SCALE GENOMIC DNA]</scope>
    <source>
        <strain evidence="7">Teg-2019</strain>
        <tissue evidence="7">Adductor muscle</tissue>
    </source>
</reference>
<evidence type="ECO:0000256" key="2">
    <source>
        <dbReference type="ARBA" id="ARBA00022692"/>
    </source>
</evidence>
<feature type="transmembrane region" description="Helical" evidence="5">
    <location>
        <begin position="203"/>
        <end position="222"/>
    </location>
</feature>
<keyword evidence="4 5" id="KW-0472">Membrane</keyword>
<comment type="subcellular location">
    <subcellularLocation>
        <location evidence="1">Membrane</location>
        <topology evidence="1">Multi-pass membrane protein</topology>
    </subcellularLocation>
</comment>
<feature type="transmembrane region" description="Helical" evidence="5">
    <location>
        <begin position="87"/>
        <end position="107"/>
    </location>
</feature>
<proteinExistence type="predicted"/>
<feature type="transmembrane region" description="Helical" evidence="5">
    <location>
        <begin position="383"/>
        <end position="400"/>
    </location>
</feature>
<evidence type="ECO:0000313" key="7">
    <source>
        <dbReference type="EMBL" id="KAJ8320382.1"/>
    </source>
</evidence>
<evidence type="ECO:0000256" key="1">
    <source>
        <dbReference type="ARBA" id="ARBA00004141"/>
    </source>
</evidence>
<feature type="transmembrane region" description="Helical" evidence="5">
    <location>
        <begin position="170"/>
        <end position="191"/>
    </location>
</feature>
<dbReference type="PANTHER" id="PTHR13800:SF12">
    <property type="entry name" value="TRANSIENT RECEPTOR POTENTIAL CATION CHANNEL SUBFAMILY M MEMBER-LIKE 2"/>
    <property type="match status" value="1"/>
</dbReference>
<keyword evidence="3 5" id="KW-1133">Transmembrane helix</keyword>
<feature type="transmembrane region" description="Helical" evidence="5">
    <location>
        <begin position="242"/>
        <end position="259"/>
    </location>
</feature>
<dbReference type="PANTHER" id="PTHR13800">
    <property type="entry name" value="TRANSIENT RECEPTOR POTENTIAL CATION CHANNEL, SUBFAMILY M, MEMBER 6"/>
    <property type="match status" value="1"/>
</dbReference>
<dbReference type="InterPro" id="IPR005821">
    <property type="entry name" value="Ion_trans_dom"/>
</dbReference>
<feature type="transmembrane region" description="Helical" evidence="5">
    <location>
        <begin position="328"/>
        <end position="350"/>
    </location>
</feature>
<sequence>MMDKMYEFDPKTTIKIVEDLATVWGITSSPMTFAYENKLYDIVAHIGCQKALNFKWYNDLPPETWAFFKSLCDTKNIKQCNFFRSPVFRFVINYLMFLTMLISYSSYVMTSIDDVNYTRAIARVWEYYTYIWAFGDFIEEAKRLFRGVFTTGDNSHRKLYIRFRQYIKDFWNLIDILSYILLIIALFVRHFYPSEDYNIARRLFSLSLLVMYLRFLEIFFISHRLGTQLLMIKEMLKDLIDFLYVMIIIIVGVGIYYHANLFPNHLAIFGPGSIETWSFWKVFYYPYWQLYGETFTEYLEGKDLSNCISNMTIFELDPSQERCPREEFSVPVVSAFYFLISNLLLVNLVIAKFSYTFDAVQTNSVKLWKYQRYTFVTDYESKIPSPFNLIFYLCPLYWILRCKKRSTCCLSEKQIKKTKKKKKMKREHRLEIQKIFAGRCINI</sequence>
<accession>A0ABQ9FWM1</accession>
<comment type="caution">
    <text evidence="7">The sequence shown here is derived from an EMBL/GenBank/DDBJ whole genome shotgun (WGS) entry which is preliminary data.</text>
</comment>
<keyword evidence="2 5" id="KW-0812">Transmembrane</keyword>
<dbReference type="Pfam" id="PF00520">
    <property type="entry name" value="Ion_trans"/>
    <property type="match status" value="1"/>
</dbReference>
<feature type="domain" description="Ion transport" evidence="6">
    <location>
        <begin position="91"/>
        <end position="361"/>
    </location>
</feature>
<dbReference type="EMBL" id="JARBDR010000141">
    <property type="protein sequence ID" value="KAJ8320382.1"/>
    <property type="molecule type" value="Genomic_DNA"/>
</dbReference>
<evidence type="ECO:0000256" key="5">
    <source>
        <dbReference type="SAM" id="Phobius"/>
    </source>
</evidence>
<evidence type="ECO:0000256" key="4">
    <source>
        <dbReference type="ARBA" id="ARBA00023136"/>
    </source>
</evidence>
<dbReference type="Proteomes" id="UP001217089">
    <property type="component" value="Unassembled WGS sequence"/>
</dbReference>
<evidence type="ECO:0000259" key="6">
    <source>
        <dbReference type="Pfam" id="PF00520"/>
    </source>
</evidence>
<gene>
    <name evidence="7" type="ORF">KUTeg_001969</name>
</gene>
<name>A0ABQ9FWM1_TEGGR</name>
<protein>
    <recommendedName>
        <fullName evidence="6">Ion transport domain-containing protein</fullName>
    </recommendedName>
</protein>
<evidence type="ECO:0000313" key="8">
    <source>
        <dbReference type="Proteomes" id="UP001217089"/>
    </source>
</evidence>
<dbReference type="InterPro" id="IPR050927">
    <property type="entry name" value="TRPM"/>
</dbReference>